<dbReference type="GeneID" id="109372900"/>
<dbReference type="AlphaFoldDB" id="A0A8B7PZP0"/>
<proteinExistence type="predicted"/>
<dbReference type="OrthoDB" id="9529981at2759"/>
<dbReference type="Proteomes" id="UP000694851">
    <property type="component" value="Unplaced"/>
</dbReference>
<evidence type="ECO:0000313" key="2">
    <source>
        <dbReference type="Proteomes" id="UP000694851"/>
    </source>
</evidence>
<dbReference type="GO" id="GO:0005634">
    <property type="term" value="C:nucleus"/>
    <property type="evidence" value="ECO:0007669"/>
    <property type="project" value="TreeGrafter"/>
</dbReference>
<dbReference type="PANTHER" id="PTHR31577:SF2">
    <property type="entry name" value="DEVELOPMENTAL PLURIPOTENCY-ASSOCIATED PROTEIN 3"/>
    <property type="match status" value="1"/>
</dbReference>
<sequence>MDSPKKLSPTYIPESPQIPNEEDSAGSQAVPEVLAKNPNNLTLNPSTKLPSLLPECSPQQQDREKNLQGRGLGLGQGMLYRRRCDVRTLATARKERMQRMLQVIRSYTLSLLQKDPQERKIEIESRFRRFRCSSHYYIRSF</sequence>
<dbReference type="GO" id="GO:0044726">
    <property type="term" value="P:epigenetic programing of female pronucleus"/>
    <property type="evidence" value="ECO:0007669"/>
    <property type="project" value="TreeGrafter"/>
</dbReference>
<dbReference type="PANTHER" id="PTHR31577">
    <property type="entry name" value="DEVELOPMENTAL PLURIPOTENCY-ASSOCIATED PROTEIN 3-RELATED"/>
    <property type="match status" value="1"/>
</dbReference>
<keyword evidence="2" id="KW-1185">Reference proteome</keyword>
<dbReference type="Pfam" id="PF15549">
    <property type="entry name" value="PGC7_Stella"/>
    <property type="match status" value="1"/>
</dbReference>
<name>A0A8B7PZP0_HIPAR</name>
<organism evidence="2 3">
    <name type="scientific">Hipposideros armiger</name>
    <name type="common">Great Himalayan leaf-nosed bat</name>
    <dbReference type="NCBI Taxonomy" id="186990"/>
    <lineage>
        <taxon>Eukaryota</taxon>
        <taxon>Metazoa</taxon>
        <taxon>Chordata</taxon>
        <taxon>Craniata</taxon>
        <taxon>Vertebrata</taxon>
        <taxon>Euteleostomi</taxon>
        <taxon>Mammalia</taxon>
        <taxon>Eutheria</taxon>
        <taxon>Laurasiatheria</taxon>
        <taxon>Chiroptera</taxon>
        <taxon>Yinpterochiroptera</taxon>
        <taxon>Rhinolophoidea</taxon>
        <taxon>Hipposideridae</taxon>
        <taxon>Hipposideros</taxon>
    </lineage>
</organism>
<gene>
    <name evidence="3" type="primary">DPPA3</name>
</gene>
<feature type="region of interest" description="Disordered" evidence="1">
    <location>
        <begin position="1"/>
        <end position="72"/>
    </location>
</feature>
<dbReference type="InterPro" id="IPR029096">
    <property type="entry name" value="Dppa3"/>
</dbReference>
<reference evidence="3" key="1">
    <citation type="submission" date="2025-08" db="UniProtKB">
        <authorList>
            <consortium name="RefSeq"/>
        </authorList>
    </citation>
    <scope>IDENTIFICATION</scope>
    <source>
        <tissue evidence="3">Muscle</tissue>
    </source>
</reference>
<protein>
    <submittedName>
        <fullName evidence="3">Developmental pluripotency-associated protein 3</fullName>
    </submittedName>
</protein>
<evidence type="ECO:0000256" key="1">
    <source>
        <dbReference type="SAM" id="MobiDB-lite"/>
    </source>
</evidence>
<dbReference type="RefSeq" id="XP_019481954.1">
    <property type="nucleotide sequence ID" value="XM_019626409.1"/>
</dbReference>
<dbReference type="KEGG" id="hai:109372900"/>
<accession>A0A8B7PZP0</accession>
<dbReference type="CTD" id="359787"/>
<evidence type="ECO:0000313" key="3">
    <source>
        <dbReference type="RefSeq" id="XP_019481954.1"/>
    </source>
</evidence>
<feature type="compositionally biased region" description="Polar residues" evidence="1">
    <location>
        <begin position="37"/>
        <end position="49"/>
    </location>
</feature>